<dbReference type="InterPro" id="IPR009165">
    <property type="entry name" value="S-AdoMet_deCO2ase_bac"/>
</dbReference>
<dbReference type="EC" id="4.1.1.50" evidence="10"/>
<evidence type="ECO:0000256" key="6">
    <source>
        <dbReference type="ARBA" id="ARBA00023145"/>
    </source>
</evidence>
<dbReference type="RefSeq" id="WP_041062786.1">
    <property type="nucleotide sequence ID" value="NZ_AP014521.1"/>
</dbReference>
<keyword evidence="4 10" id="KW-0745">Spermidine biosynthesis</keyword>
<dbReference type="OrthoDB" id="5290709at2"/>
<dbReference type="PIRSF" id="PIRSF001356">
    <property type="entry name" value="SAM_decarboxylas"/>
    <property type="match status" value="1"/>
</dbReference>
<dbReference type="PANTHER" id="PTHR33866">
    <property type="entry name" value="S-ADENOSYLMETHIONINE DECARBOXYLASE PROENZYME"/>
    <property type="match status" value="1"/>
</dbReference>
<dbReference type="KEGG" id="sbw:TGUWTKB_2680"/>
<evidence type="ECO:0000313" key="11">
    <source>
        <dbReference type="EMBL" id="BAP58512.1"/>
    </source>
</evidence>
<dbReference type="Proteomes" id="UP000031627">
    <property type="component" value="Chromosome"/>
</dbReference>
<sequence length="279" mass="32141">MQQPKLYGFNNLTKSLNFCIYDICYANTKKACHNYITYIDKKYNTSSFTEILVKVCSIIGANILNISRQDYTPQGASVNLLVGESPITTPSVKNITPSVKNITPSVNNIASKKLKNLSNSVVFHLDKSHICVHTYPEIHPKEGICSFRADIDISTCGLISPLKALNYLINHLDSDIITIDYRIRGFTRDINGKKHFIDHKIYSIQNFMSMDILSMYDTTDVNFYKENTYHTKMVSKNFDLKNHLFQTTKKDFTNKEYQRVSTLLWKEIHEIYQSQNFSS</sequence>
<evidence type="ECO:0000256" key="9">
    <source>
        <dbReference type="ARBA" id="ARBA00023317"/>
    </source>
</evidence>
<dbReference type="EMBL" id="AP014521">
    <property type="protein sequence ID" value="BAP58512.1"/>
    <property type="molecule type" value="Genomic_DNA"/>
</dbReference>
<keyword evidence="2 10" id="KW-0210">Decarboxylase</keyword>
<comment type="cofactor">
    <cofactor evidence="10">
        <name>pyruvate</name>
        <dbReference type="ChEBI" id="CHEBI:15361"/>
    </cofactor>
    <text evidence="10">Binds 1 pyruvoyl group covalently per subunit.</text>
</comment>
<dbReference type="HOGENOM" id="CLU_092007_0_0_6"/>
<feature type="active site" description="Schiff-base intermediate with substrate; via pyruvic acid" evidence="10">
    <location>
        <position position="128"/>
    </location>
</feature>
<gene>
    <name evidence="10 11" type="primary">speD</name>
    <name evidence="11" type="ORF">TGUWTKB_2680</name>
</gene>
<comment type="pathway">
    <text evidence="10">Amine and polyamine biosynthesis; S-adenosylmethioninamine biosynthesis; S-adenosylmethioninamine from S-adenosyl-L-methionine: step 1/1.</text>
</comment>
<comment type="similarity">
    <text evidence="10">Belongs to the prokaryotic AdoMetDC family. Type 2 subfamily.</text>
</comment>
<organism evidence="11 12">
    <name type="scientific">Candidatus Tachikawaea gelatinosa</name>
    <dbReference type="NCBI Taxonomy" id="1410383"/>
    <lineage>
        <taxon>Bacteria</taxon>
        <taxon>Pseudomonadati</taxon>
        <taxon>Pseudomonadota</taxon>
        <taxon>Gammaproteobacteria</taxon>
        <taxon>Enterobacterales</taxon>
        <taxon>Enterobacteriaceae</taxon>
        <taxon>Candidatus Tachikawaea</taxon>
    </lineage>
</organism>
<dbReference type="Gene3D" id="3.60.90.10">
    <property type="entry name" value="S-adenosylmethionine decarboxylase"/>
    <property type="match status" value="1"/>
</dbReference>
<evidence type="ECO:0000256" key="5">
    <source>
        <dbReference type="ARBA" id="ARBA00023115"/>
    </source>
</evidence>
<feature type="chain" id="PRO_5023254972" description="S-adenosylmethionine decarboxylase beta chain" evidence="10">
    <location>
        <begin position="1"/>
        <end position="127"/>
    </location>
</feature>
<dbReference type="SUPFAM" id="SSF56276">
    <property type="entry name" value="S-adenosylmethionine decarboxylase"/>
    <property type="match status" value="1"/>
</dbReference>
<accession>A0A090AQ90</accession>
<dbReference type="GO" id="GO:0004014">
    <property type="term" value="F:adenosylmethionine decarboxylase activity"/>
    <property type="evidence" value="ECO:0007669"/>
    <property type="project" value="UniProtKB-UniRule"/>
</dbReference>
<evidence type="ECO:0000313" key="12">
    <source>
        <dbReference type="Proteomes" id="UP000031627"/>
    </source>
</evidence>
<dbReference type="InterPro" id="IPR003826">
    <property type="entry name" value="AdoMetDC_fam_prok"/>
</dbReference>
<keyword evidence="5 10" id="KW-0620">Polyamine biosynthesis</keyword>
<evidence type="ECO:0000256" key="3">
    <source>
        <dbReference type="ARBA" id="ARBA00022813"/>
    </source>
</evidence>
<reference evidence="12" key="1">
    <citation type="submission" date="2013-11" db="EMBL/GenBank/DDBJ databases">
        <title>Symbiont-containing voluminous jelly as an extraordinary maternal gift for overwintering insect nymphs.</title>
        <authorList>
            <person name="Kaiwa N."/>
            <person name="Hosokawa T."/>
            <person name="Nikoh N."/>
            <person name="Meng X.Y."/>
            <person name="Tanahashi M."/>
            <person name="Moriyama M."/>
            <person name="Maeda T."/>
            <person name="Yamaguchi K."/>
            <person name="Shigenobu S."/>
            <person name="Ito M."/>
            <person name="Fukatsu T."/>
        </authorList>
    </citation>
    <scope>NUCLEOTIDE SEQUENCE [LARGE SCALE GENOMIC DNA]</scope>
    <source>
        <strain evidence="12">UwTKB</strain>
    </source>
</reference>
<dbReference type="GO" id="GO:0005829">
    <property type="term" value="C:cytosol"/>
    <property type="evidence" value="ECO:0007669"/>
    <property type="project" value="TreeGrafter"/>
</dbReference>
<dbReference type="PANTHER" id="PTHR33866:SF1">
    <property type="entry name" value="S-ADENOSYLMETHIONINE DECARBOXYLASE PROENZYME"/>
    <property type="match status" value="1"/>
</dbReference>
<feature type="chain" id="PRO_5023254971" description="S-adenosylmethionine decarboxylase alpha chain" evidence="10">
    <location>
        <begin position="128"/>
        <end position="279"/>
    </location>
</feature>
<feature type="site" description="Cleavage (non-hydrolytic); by autolysis" evidence="10">
    <location>
        <begin position="127"/>
        <end position="128"/>
    </location>
</feature>
<evidence type="ECO:0000256" key="2">
    <source>
        <dbReference type="ARBA" id="ARBA00022793"/>
    </source>
</evidence>
<keyword evidence="8 10" id="KW-0704">Schiff base</keyword>
<keyword evidence="6 10" id="KW-0865">Zymogen</keyword>
<evidence type="ECO:0000256" key="1">
    <source>
        <dbReference type="ARBA" id="ARBA00022691"/>
    </source>
</evidence>
<protein>
    <recommendedName>
        <fullName evidence="10">S-adenosylmethionine decarboxylase proenzyme</fullName>
        <shortName evidence="10">AdoMetDC</shortName>
        <shortName evidence="10">SAMDC</shortName>
        <ecNumber evidence="10">4.1.1.50</ecNumber>
    </recommendedName>
    <component>
        <recommendedName>
            <fullName evidence="10">S-adenosylmethionine decarboxylase beta chain</fullName>
        </recommendedName>
    </component>
    <component>
        <recommendedName>
            <fullName evidence="10">S-adenosylmethionine decarboxylase alpha chain</fullName>
        </recommendedName>
    </component>
</protein>
<evidence type="ECO:0000256" key="4">
    <source>
        <dbReference type="ARBA" id="ARBA00023066"/>
    </source>
</evidence>
<dbReference type="HAMAP" id="MF_00465">
    <property type="entry name" value="AdoMetDC_2"/>
    <property type="match status" value="1"/>
</dbReference>
<dbReference type="STRING" id="1410383.TGUWTKB_2680"/>
<keyword evidence="3 10" id="KW-0068">Autocatalytic cleavage</keyword>
<feature type="active site" description="Proton acceptor; for processing activity" evidence="10">
    <location>
        <position position="133"/>
    </location>
</feature>
<comment type="subunit">
    <text evidence="10">Heterooctamer of four alpha and four beta chains arranged as a tetramer of alpha/beta heterodimers.</text>
</comment>
<proteinExistence type="inferred from homology"/>
<keyword evidence="9 10" id="KW-0670">Pyruvate</keyword>
<keyword evidence="7 10" id="KW-0456">Lyase</keyword>
<dbReference type="GO" id="GO:0008295">
    <property type="term" value="P:spermidine biosynthetic process"/>
    <property type="evidence" value="ECO:0007669"/>
    <property type="project" value="UniProtKB-UniRule"/>
</dbReference>
<feature type="modified residue" description="Pyruvic acid (Ser); by autocatalysis" evidence="10">
    <location>
        <position position="128"/>
    </location>
</feature>
<name>A0A090AQ90_9ENTR</name>
<dbReference type="Pfam" id="PF02675">
    <property type="entry name" value="AdoMet_dc"/>
    <property type="match status" value="1"/>
</dbReference>
<evidence type="ECO:0000256" key="7">
    <source>
        <dbReference type="ARBA" id="ARBA00023239"/>
    </source>
</evidence>
<comment type="catalytic activity">
    <reaction evidence="10">
        <text>S-adenosyl-L-methionine + H(+) = S-adenosyl 3-(methylsulfanyl)propylamine + CO2</text>
        <dbReference type="Rhea" id="RHEA:15981"/>
        <dbReference type="ChEBI" id="CHEBI:15378"/>
        <dbReference type="ChEBI" id="CHEBI:16526"/>
        <dbReference type="ChEBI" id="CHEBI:57443"/>
        <dbReference type="ChEBI" id="CHEBI:59789"/>
        <dbReference type="EC" id="4.1.1.50"/>
    </reaction>
</comment>
<comment type="function">
    <text evidence="10">Catalyzes the decarboxylation of S-adenosylmethionine to S-adenosylmethioninamine (dcAdoMet), the propylamine donor required for the synthesis of the polyamines spermine and spermidine from the diamine putrescine.</text>
</comment>
<dbReference type="InterPro" id="IPR016067">
    <property type="entry name" value="S-AdoMet_deCO2ase_core"/>
</dbReference>
<comment type="PTM">
    <text evidence="10">Is synthesized initially as an inactive proenzyme. Formation of the active enzyme involves a self-maturation process in which the active site pyruvoyl group is generated from an internal serine residue via an autocatalytic post-translational modification. Two non-identical subunits are generated from the proenzyme in this reaction, and the pyruvate is formed at the N-terminus of the alpha chain, which is derived from the carboxyl end of the proenzyme. The post-translation cleavage follows an unusual pathway, termed non-hydrolytic serinolysis, in which the side chain hydroxyl group of the serine supplies its oxygen atom to form the C-terminus of the beta chain, while the remainder of the serine residue undergoes an oxidative deamination to produce ammonia and the pyruvoyl group blocking the N-terminus of the alpha chain.</text>
</comment>
<evidence type="ECO:0000256" key="8">
    <source>
        <dbReference type="ARBA" id="ARBA00023270"/>
    </source>
</evidence>
<keyword evidence="12" id="KW-1185">Reference proteome</keyword>
<dbReference type="UniPathway" id="UPA00331">
    <property type="reaction ID" value="UER00451"/>
</dbReference>
<reference evidence="11 12" key="2">
    <citation type="journal article" date="2014" name="Curr. Biol.">
        <title>Symbiont-Supplemented Maternal Investment Underpinning Host's Ecological Adaptation.</title>
        <authorList>
            <person name="Kaiwa N."/>
            <person name="Hosokawa T."/>
            <person name="Nikoh N."/>
            <person name="Tanahashi M."/>
            <person name="Moriyama M."/>
            <person name="Meng X.Y."/>
            <person name="Maeda T."/>
            <person name="Yamaguchi K."/>
            <person name="Shigenobu S."/>
            <person name="Ito M."/>
            <person name="Fukatsu T."/>
        </authorList>
    </citation>
    <scope>NUCLEOTIDE SEQUENCE [LARGE SCALE GENOMIC DNA]</scope>
    <source>
        <strain evidence="11 12">UwTKB</strain>
    </source>
</reference>
<keyword evidence="1 10" id="KW-0949">S-adenosyl-L-methionine</keyword>
<dbReference type="NCBIfam" id="TIGR03331">
    <property type="entry name" value="SAM_DCase_Eco"/>
    <property type="match status" value="1"/>
</dbReference>
<feature type="active site" description="Proton donor; for catalytic activity" evidence="10">
    <location>
        <position position="156"/>
    </location>
</feature>
<evidence type="ECO:0000256" key="10">
    <source>
        <dbReference type="HAMAP-Rule" id="MF_00465"/>
    </source>
</evidence>
<dbReference type="AlphaFoldDB" id="A0A090AQ90"/>